<evidence type="ECO:0000256" key="2">
    <source>
        <dbReference type="ARBA" id="ARBA00022801"/>
    </source>
</evidence>
<name>D3SNR3_THEAH</name>
<keyword evidence="2 4" id="KW-0378">Hydrolase</keyword>
<feature type="domain" description="AAA+ ATPase" evidence="5">
    <location>
        <begin position="2"/>
        <end position="173"/>
    </location>
</feature>
<dbReference type="KEGG" id="tal:Thal_0164"/>
<reference evidence="7" key="1">
    <citation type="journal article" date="2010" name="Stand. Genomic Sci.">
        <title>Complete genome sequence of Thermocrinis albus type strain (HI 11/12T).</title>
        <authorList>
            <person name="Wirth R."/>
            <person name="Sikorski J."/>
            <person name="Brambilla E."/>
            <person name="Misra M."/>
            <person name="Lapidus A."/>
            <person name="Copeland A."/>
            <person name="Nolan M."/>
            <person name="Lucas S."/>
            <person name="Chen F."/>
            <person name="Tice H."/>
            <person name="Cheng J.F."/>
            <person name="Han C."/>
            <person name="Detter J.C."/>
            <person name="Tapia R."/>
            <person name="Bruce D."/>
            <person name="Goodwin L."/>
            <person name="Pitluck S."/>
            <person name="Pati A."/>
            <person name="Anderson I."/>
            <person name="Ivanova N."/>
            <person name="Mavromatis K."/>
            <person name="Mikhailova N."/>
            <person name="Chen A."/>
            <person name="Palaniappan K."/>
            <person name="Bilek Y."/>
            <person name="Hader T."/>
            <person name="Land M."/>
            <person name="Hauser L."/>
            <person name="Chang Y.J."/>
            <person name="Jeffries C.D."/>
            <person name="Tindall B.J."/>
            <person name="Rohde M."/>
            <person name="Goker M."/>
            <person name="Bristow J."/>
            <person name="Eisen J.A."/>
            <person name="Markowitz V."/>
            <person name="Hugenholtz P."/>
            <person name="Kyrpides N.C."/>
            <person name="Klenk H.P."/>
        </authorList>
    </citation>
    <scope>NUCLEOTIDE SEQUENCE [LARGE SCALE GENOMIC DNA]</scope>
    <source>
        <strain evidence="7">DSM 14484 / JCM 11386 / HI 11/12</strain>
    </source>
</reference>
<dbReference type="Pfam" id="PF03266">
    <property type="entry name" value="NTPase_1"/>
    <property type="match status" value="1"/>
</dbReference>
<dbReference type="Proteomes" id="UP000002043">
    <property type="component" value="Chromosome"/>
</dbReference>
<feature type="binding site" evidence="4">
    <location>
        <begin position="7"/>
        <end position="14"/>
    </location>
    <ligand>
        <name>ATP</name>
        <dbReference type="ChEBI" id="CHEBI:30616"/>
    </ligand>
</feature>
<evidence type="ECO:0000256" key="1">
    <source>
        <dbReference type="ARBA" id="ARBA00022741"/>
    </source>
</evidence>
<keyword evidence="3 4" id="KW-0067">ATP-binding</keyword>
<dbReference type="PANTHER" id="PTHR43146:SF1">
    <property type="entry name" value="CANCER-RELATED NUCLEOSIDE-TRIPHOSPHATASE"/>
    <property type="match status" value="1"/>
</dbReference>
<dbReference type="HOGENOM" id="CLU_103145_1_1_0"/>
<dbReference type="SMART" id="SM00382">
    <property type="entry name" value="AAA"/>
    <property type="match status" value="1"/>
</dbReference>
<dbReference type="EMBL" id="CP001931">
    <property type="protein sequence ID" value="ADC88800.1"/>
    <property type="molecule type" value="Genomic_DNA"/>
</dbReference>
<sequence length="178" mass="20368">MKIVITGEPGVGKTTLVKKLVQMLGDRAVGFWTEEIRDKKTGKRTGFKVINTQGQEVVFASKFFTSRHLVGSYGVNVERFEKVALPVLEEAIKAEKDKVVVIDEVGKMELFSRPFRELVRQILHDPTKRVVVTIPIRDVHPLVKEIRRLKGAVLIELTLENRERIHQDIFQLLLTSLR</sequence>
<dbReference type="GO" id="GO:0005524">
    <property type="term" value="F:ATP binding"/>
    <property type="evidence" value="ECO:0007669"/>
    <property type="project" value="UniProtKB-UniRule"/>
</dbReference>
<comment type="similarity">
    <text evidence="4">Belongs to the THEP1 NTPase family.</text>
</comment>
<evidence type="ECO:0000256" key="3">
    <source>
        <dbReference type="ARBA" id="ARBA00022840"/>
    </source>
</evidence>
<evidence type="ECO:0000313" key="6">
    <source>
        <dbReference type="EMBL" id="ADC88800.1"/>
    </source>
</evidence>
<feature type="binding site" evidence="4">
    <location>
        <begin position="99"/>
        <end position="106"/>
    </location>
    <ligand>
        <name>ATP</name>
        <dbReference type="ChEBI" id="CHEBI:30616"/>
    </ligand>
</feature>
<evidence type="ECO:0000259" key="5">
    <source>
        <dbReference type="SMART" id="SM00382"/>
    </source>
</evidence>
<dbReference type="RefSeq" id="WP_012991207.1">
    <property type="nucleotide sequence ID" value="NC_013894.1"/>
</dbReference>
<dbReference type="Gene3D" id="3.40.50.300">
    <property type="entry name" value="P-loop containing nucleotide triphosphate hydrolases"/>
    <property type="match status" value="1"/>
</dbReference>
<dbReference type="STRING" id="638303.Thal_0164"/>
<dbReference type="InterPro" id="IPR027417">
    <property type="entry name" value="P-loop_NTPase"/>
</dbReference>
<evidence type="ECO:0000256" key="4">
    <source>
        <dbReference type="HAMAP-Rule" id="MF_00796"/>
    </source>
</evidence>
<dbReference type="InterPro" id="IPR004948">
    <property type="entry name" value="Nuc-triphosphatase_THEP1"/>
</dbReference>
<dbReference type="NCBIfam" id="NF010248">
    <property type="entry name" value="PRK13695.1"/>
    <property type="match status" value="1"/>
</dbReference>
<dbReference type="GO" id="GO:0017111">
    <property type="term" value="F:ribonucleoside triphosphate phosphatase activity"/>
    <property type="evidence" value="ECO:0007669"/>
    <property type="project" value="UniProtKB-UniRule"/>
</dbReference>
<dbReference type="HAMAP" id="MF_00796">
    <property type="entry name" value="NTPase_1"/>
    <property type="match status" value="1"/>
</dbReference>
<dbReference type="OrthoDB" id="9786803at2"/>
<evidence type="ECO:0000313" key="7">
    <source>
        <dbReference type="Proteomes" id="UP000002043"/>
    </source>
</evidence>
<dbReference type="AlphaFoldDB" id="D3SNR3"/>
<organism evidence="6 7">
    <name type="scientific">Thermocrinis albus (strain DSM 14484 / JCM 11386 / HI 11/12)</name>
    <dbReference type="NCBI Taxonomy" id="638303"/>
    <lineage>
        <taxon>Bacteria</taxon>
        <taxon>Pseudomonadati</taxon>
        <taxon>Aquificota</taxon>
        <taxon>Aquificia</taxon>
        <taxon>Aquificales</taxon>
        <taxon>Aquificaceae</taxon>
        <taxon>Thermocrinis</taxon>
    </lineage>
</organism>
<dbReference type="PANTHER" id="PTHR43146">
    <property type="entry name" value="CANCER-RELATED NUCLEOSIDE-TRIPHOSPHATASE"/>
    <property type="match status" value="1"/>
</dbReference>
<proteinExistence type="inferred from homology"/>
<dbReference type="EC" id="3.6.1.15" evidence="4"/>
<dbReference type="SUPFAM" id="SSF52540">
    <property type="entry name" value="P-loop containing nucleoside triphosphate hydrolases"/>
    <property type="match status" value="1"/>
</dbReference>
<dbReference type="eggNOG" id="COG1618">
    <property type="taxonomic scope" value="Bacteria"/>
</dbReference>
<protein>
    <recommendedName>
        <fullName evidence="4">Nucleoside-triphosphatase Thal_0164</fullName>
        <shortName evidence="4">NTPase</shortName>
        <ecNumber evidence="4">3.6.1.15</ecNumber>
    </recommendedName>
    <alternativeName>
        <fullName evidence="4">Nucleoside triphosphate phosphohydrolase</fullName>
    </alternativeName>
</protein>
<accession>D3SNR3</accession>
<keyword evidence="7" id="KW-1185">Reference proteome</keyword>
<comment type="catalytic activity">
    <reaction evidence="4">
        <text>a ribonucleoside 5'-triphosphate + H2O = a ribonucleoside 5'-diphosphate + phosphate + H(+)</text>
        <dbReference type="Rhea" id="RHEA:23680"/>
        <dbReference type="ChEBI" id="CHEBI:15377"/>
        <dbReference type="ChEBI" id="CHEBI:15378"/>
        <dbReference type="ChEBI" id="CHEBI:43474"/>
        <dbReference type="ChEBI" id="CHEBI:57930"/>
        <dbReference type="ChEBI" id="CHEBI:61557"/>
        <dbReference type="EC" id="3.6.1.15"/>
    </reaction>
</comment>
<dbReference type="InterPro" id="IPR003593">
    <property type="entry name" value="AAA+_ATPase"/>
</dbReference>
<keyword evidence="1 4" id="KW-0547">Nucleotide-binding</keyword>
<comment type="function">
    <text evidence="4">Has nucleotide phosphatase activity towards ATP, GTP, CTP, TTP and UTP. May hydrolyze nucleoside diphosphates with lower efficiency.</text>
</comment>
<gene>
    <name evidence="6" type="ordered locus">Thal_0164</name>
</gene>